<sequence length="215" mass="22939">MSADEYLAALRELDVLRGSQQDAAAADAGRRGLLHRDMGALWERLGAQRTALNALAATAVLPPVPDKPYPVARPADPVAEVALATADADAADEGLEQARYLAHRPALLPRWRADERNGLIYGVAGLLSLLAQMTVLAGAAGQPFSEQFAEFAVCLVLPFVAFGAAWLAIGVVSRPRLGGEEARPAHKLVRNPRLGLVVCLSTWVVSWWLGTVYLG</sequence>
<feature type="transmembrane region" description="Helical" evidence="1">
    <location>
        <begin position="119"/>
        <end position="142"/>
    </location>
</feature>
<protein>
    <submittedName>
        <fullName evidence="2">Uncharacterized protein</fullName>
    </submittedName>
</protein>
<dbReference type="EMBL" id="VLLL01000006">
    <property type="protein sequence ID" value="TWJ11649.1"/>
    <property type="molecule type" value="Genomic_DNA"/>
</dbReference>
<evidence type="ECO:0000256" key="1">
    <source>
        <dbReference type="SAM" id="Phobius"/>
    </source>
</evidence>
<dbReference type="AlphaFoldDB" id="A0A562V165"/>
<organism evidence="2 3">
    <name type="scientific">Stackebrandtia albiflava</name>
    <dbReference type="NCBI Taxonomy" id="406432"/>
    <lineage>
        <taxon>Bacteria</taxon>
        <taxon>Bacillati</taxon>
        <taxon>Actinomycetota</taxon>
        <taxon>Actinomycetes</taxon>
        <taxon>Glycomycetales</taxon>
        <taxon>Glycomycetaceae</taxon>
        <taxon>Stackebrandtia</taxon>
    </lineage>
</organism>
<comment type="caution">
    <text evidence="2">The sequence shown here is derived from an EMBL/GenBank/DDBJ whole genome shotgun (WGS) entry which is preliminary data.</text>
</comment>
<dbReference type="Proteomes" id="UP000321617">
    <property type="component" value="Unassembled WGS sequence"/>
</dbReference>
<proteinExistence type="predicted"/>
<name>A0A562V165_9ACTN</name>
<accession>A0A562V165</accession>
<keyword evidence="1" id="KW-0812">Transmembrane</keyword>
<keyword evidence="1" id="KW-0472">Membrane</keyword>
<keyword evidence="1" id="KW-1133">Transmembrane helix</keyword>
<feature type="transmembrane region" description="Helical" evidence="1">
    <location>
        <begin position="148"/>
        <end position="173"/>
    </location>
</feature>
<evidence type="ECO:0000313" key="2">
    <source>
        <dbReference type="EMBL" id="TWJ11649.1"/>
    </source>
</evidence>
<reference evidence="2 3" key="1">
    <citation type="journal article" date="2013" name="Stand. Genomic Sci.">
        <title>Genomic Encyclopedia of Type Strains, Phase I: The one thousand microbial genomes (KMG-I) project.</title>
        <authorList>
            <person name="Kyrpides N.C."/>
            <person name="Woyke T."/>
            <person name="Eisen J.A."/>
            <person name="Garrity G."/>
            <person name="Lilburn T.G."/>
            <person name="Beck B.J."/>
            <person name="Whitman W.B."/>
            <person name="Hugenholtz P."/>
            <person name="Klenk H.P."/>
        </authorList>
    </citation>
    <scope>NUCLEOTIDE SEQUENCE [LARGE SCALE GENOMIC DNA]</scope>
    <source>
        <strain evidence="2 3">DSM 45044</strain>
    </source>
</reference>
<dbReference type="RefSeq" id="WP_147138060.1">
    <property type="nucleotide sequence ID" value="NZ_BAABIJ010000002.1"/>
</dbReference>
<gene>
    <name evidence="2" type="ORF">LX16_2376</name>
</gene>
<evidence type="ECO:0000313" key="3">
    <source>
        <dbReference type="Proteomes" id="UP000321617"/>
    </source>
</evidence>
<feature type="transmembrane region" description="Helical" evidence="1">
    <location>
        <begin position="194"/>
        <end position="214"/>
    </location>
</feature>
<dbReference type="OrthoDB" id="5190763at2"/>
<keyword evidence="3" id="KW-1185">Reference proteome</keyword>